<keyword evidence="4 5" id="KW-0472">Membrane</keyword>
<feature type="non-terminal residue" evidence="6">
    <location>
        <position position="1"/>
    </location>
</feature>
<dbReference type="EMBL" id="OW152826">
    <property type="protein sequence ID" value="CAH2042399.1"/>
    <property type="molecule type" value="Genomic_DNA"/>
</dbReference>
<dbReference type="PANTHER" id="PTHR23507">
    <property type="entry name" value="ZGC:174356"/>
    <property type="match status" value="1"/>
</dbReference>
<feature type="transmembrane region" description="Helical" evidence="5">
    <location>
        <begin position="379"/>
        <end position="397"/>
    </location>
</feature>
<evidence type="ECO:0000256" key="1">
    <source>
        <dbReference type="ARBA" id="ARBA00004141"/>
    </source>
</evidence>
<reference evidence="6" key="1">
    <citation type="submission" date="2022-03" db="EMBL/GenBank/DDBJ databases">
        <authorList>
            <person name="Martin H S."/>
        </authorList>
    </citation>
    <scope>NUCLEOTIDE SEQUENCE</scope>
</reference>
<feature type="transmembrane region" description="Helical" evidence="5">
    <location>
        <begin position="310"/>
        <end position="334"/>
    </location>
</feature>
<comment type="subcellular location">
    <subcellularLocation>
        <location evidence="1">Membrane</location>
        <topology evidence="1">Multi-pass membrane protein</topology>
    </subcellularLocation>
</comment>
<evidence type="ECO:0000256" key="3">
    <source>
        <dbReference type="ARBA" id="ARBA00022989"/>
    </source>
</evidence>
<dbReference type="SUPFAM" id="SSF103473">
    <property type="entry name" value="MFS general substrate transporter"/>
    <property type="match status" value="1"/>
</dbReference>
<gene>
    <name evidence="6" type="ORF">IPOD504_LOCUS3785</name>
</gene>
<proteinExistence type="predicted"/>
<evidence type="ECO:0008006" key="8">
    <source>
        <dbReference type="Google" id="ProtNLM"/>
    </source>
</evidence>
<evidence type="ECO:0000313" key="7">
    <source>
        <dbReference type="Proteomes" id="UP000837857"/>
    </source>
</evidence>
<feature type="transmembrane region" description="Helical" evidence="5">
    <location>
        <begin position="469"/>
        <end position="491"/>
    </location>
</feature>
<name>A0ABN8HWA8_9NEOP</name>
<keyword evidence="7" id="KW-1185">Reference proteome</keyword>
<dbReference type="PANTHER" id="PTHR23507:SF1">
    <property type="entry name" value="FI18259P1-RELATED"/>
    <property type="match status" value="1"/>
</dbReference>
<evidence type="ECO:0000256" key="4">
    <source>
        <dbReference type="ARBA" id="ARBA00023136"/>
    </source>
</evidence>
<keyword evidence="3 5" id="KW-1133">Transmembrane helix</keyword>
<organism evidence="6 7">
    <name type="scientific">Iphiclides podalirius</name>
    <name type="common">scarce swallowtail</name>
    <dbReference type="NCBI Taxonomy" id="110791"/>
    <lineage>
        <taxon>Eukaryota</taxon>
        <taxon>Metazoa</taxon>
        <taxon>Ecdysozoa</taxon>
        <taxon>Arthropoda</taxon>
        <taxon>Hexapoda</taxon>
        <taxon>Insecta</taxon>
        <taxon>Pterygota</taxon>
        <taxon>Neoptera</taxon>
        <taxon>Endopterygota</taxon>
        <taxon>Lepidoptera</taxon>
        <taxon>Glossata</taxon>
        <taxon>Ditrysia</taxon>
        <taxon>Papilionoidea</taxon>
        <taxon>Papilionidae</taxon>
        <taxon>Papilioninae</taxon>
        <taxon>Iphiclides</taxon>
    </lineage>
</organism>
<dbReference type="Gene3D" id="1.20.1250.20">
    <property type="entry name" value="MFS general substrate transporter like domains"/>
    <property type="match status" value="1"/>
</dbReference>
<dbReference type="InterPro" id="IPR011701">
    <property type="entry name" value="MFS"/>
</dbReference>
<evidence type="ECO:0000313" key="6">
    <source>
        <dbReference type="EMBL" id="CAH2042399.1"/>
    </source>
</evidence>
<dbReference type="InterPro" id="IPR036259">
    <property type="entry name" value="MFS_trans_sf"/>
</dbReference>
<feature type="transmembrane region" description="Helical" evidence="5">
    <location>
        <begin position="217"/>
        <end position="239"/>
    </location>
</feature>
<dbReference type="Pfam" id="PF07690">
    <property type="entry name" value="MFS_1"/>
    <property type="match status" value="1"/>
</dbReference>
<protein>
    <recommendedName>
        <fullName evidence="8">Proton-coupled folate transporter</fullName>
    </recommendedName>
</protein>
<evidence type="ECO:0000256" key="5">
    <source>
        <dbReference type="SAM" id="Phobius"/>
    </source>
</evidence>
<evidence type="ECO:0000256" key="2">
    <source>
        <dbReference type="ARBA" id="ARBA00022692"/>
    </source>
</evidence>
<keyword evidence="2 5" id="KW-0812">Transmembrane</keyword>
<accession>A0ABN8HWA8</accession>
<sequence length="514" mass="56919">MTLRVEVPGEKIVNVESCKYKKAYSTDVAKNETKFSGRLKEFIKGAWAVRTKVTVEPYVICYVLPSVLAGLAVQNLCLEKACLVNLQYDEDTCTHIMQGRTHNYTEQEKSVQTMVAGMTAWSFPLQTALPGLLALFVGAWSDRTGNRKTFMVLPIVGKLISVFGIILSTVFFLQVDLNETALIEGLPPALAGGRVAMTMAVYSYVTDITSDSERTYRLGIITAILTLSRPVGLALSGIMTKRFGYYGVFTIACVFYLCGFVYIVLRLKEKPKKTIDKENMEMLSMFSIQDLGATVNVAFKRRQGSRRMQIILIMLAYMFIVGPVLGEAQMTYWFTRYKFKFTEVDYSLFLTYSVLVGSVGSFVTLYLFSKRWDIEDSVIGAFACLSRIAASVVYAMAPNRTVYFLGPVLDMFSSAGATSLRSIATKLVDTDEVGKTSSLISISEALVPVIYSPVYSKVYLSTLSTFAGAFYLISAALAVPAIGIFLTLFSLRRKELAQSSASGNKAKENEVTRF</sequence>
<feature type="transmembrane region" description="Helical" evidence="5">
    <location>
        <begin position="121"/>
        <end position="140"/>
    </location>
</feature>
<feature type="transmembrane region" description="Helical" evidence="5">
    <location>
        <begin position="185"/>
        <end position="205"/>
    </location>
</feature>
<dbReference type="Proteomes" id="UP000837857">
    <property type="component" value="Chromosome 14"/>
</dbReference>
<feature type="transmembrane region" description="Helical" evidence="5">
    <location>
        <begin position="346"/>
        <end position="367"/>
    </location>
</feature>
<feature type="transmembrane region" description="Helical" evidence="5">
    <location>
        <begin position="152"/>
        <end position="173"/>
    </location>
</feature>
<feature type="transmembrane region" description="Helical" evidence="5">
    <location>
        <begin position="245"/>
        <end position="265"/>
    </location>
</feature>